<dbReference type="GO" id="GO:0017148">
    <property type="term" value="P:negative regulation of translation"/>
    <property type="evidence" value="ECO:0007669"/>
    <property type="project" value="InterPro"/>
</dbReference>
<dbReference type="Pfam" id="PF16415">
    <property type="entry name" value="CNOT1_CAF1_bind"/>
    <property type="match status" value="1"/>
</dbReference>
<dbReference type="InterPro" id="IPR055454">
    <property type="entry name" value="CNOT1-like_NOT1_connector"/>
</dbReference>
<gene>
    <name evidence="14" type="ORF">RDWZM_007126</name>
</gene>
<feature type="compositionally biased region" description="Basic and acidic residues" evidence="11">
    <location>
        <begin position="750"/>
        <end position="759"/>
    </location>
</feature>
<dbReference type="PANTHER" id="PTHR13162">
    <property type="entry name" value="CCR4-NOT TRANSCRIPTION COMPLEX"/>
    <property type="match status" value="1"/>
</dbReference>
<dbReference type="InterPro" id="IPR032194">
    <property type="entry name" value="CNOT1_HEAT"/>
</dbReference>
<keyword evidence="7" id="KW-0804">Transcription</keyword>
<feature type="region of interest" description="Disordered" evidence="11">
    <location>
        <begin position="1286"/>
        <end position="1370"/>
    </location>
</feature>
<feature type="compositionally biased region" description="Basic and acidic residues" evidence="11">
    <location>
        <begin position="930"/>
        <end position="1021"/>
    </location>
</feature>
<reference evidence="14" key="1">
    <citation type="submission" date="2022-12" db="EMBL/GenBank/DDBJ databases">
        <title>Genome assemblies of Blomia tropicalis.</title>
        <authorList>
            <person name="Cui Y."/>
        </authorList>
    </citation>
    <scope>NUCLEOTIDE SEQUENCE</scope>
    <source>
        <tissue evidence="14">Adult mites</tissue>
    </source>
</reference>
<feature type="compositionally biased region" description="Basic and acidic residues" evidence="11">
    <location>
        <begin position="839"/>
        <end position="850"/>
    </location>
</feature>
<dbReference type="Gene3D" id="1.25.40.840">
    <property type="entry name" value="CCR4-NOT transcription complex subunit 1 TTP binding domain"/>
    <property type="match status" value="1"/>
</dbReference>
<dbReference type="Pfam" id="PF23030">
    <property type="entry name" value="SCAF11-like_C"/>
    <property type="match status" value="1"/>
</dbReference>
<organism evidence="14 15">
    <name type="scientific">Blomia tropicalis</name>
    <name type="common">Mite</name>
    <dbReference type="NCBI Taxonomy" id="40697"/>
    <lineage>
        <taxon>Eukaryota</taxon>
        <taxon>Metazoa</taxon>
        <taxon>Ecdysozoa</taxon>
        <taxon>Arthropoda</taxon>
        <taxon>Chelicerata</taxon>
        <taxon>Arachnida</taxon>
        <taxon>Acari</taxon>
        <taxon>Acariformes</taxon>
        <taxon>Sarcoptiformes</taxon>
        <taxon>Astigmata</taxon>
        <taxon>Glycyphagoidea</taxon>
        <taxon>Echimyopodidae</taxon>
        <taxon>Blomia</taxon>
    </lineage>
</organism>
<feature type="compositionally biased region" description="Polar residues" evidence="11">
    <location>
        <begin position="267"/>
        <end position="282"/>
    </location>
</feature>
<evidence type="ECO:0000259" key="13">
    <source>
        <dbReference type="PROSITE" id="PS50089"/>
    </source>
</evidence>
<feature type="domain" description="PHD-type" evidence="12">
    <location>
        <begin position="176"/>
        <end position="226"/>
    </location>
</feature>
<keyword evidence="4 10" id="KW-0863">Zinc-finger</keyword>
<feature type="compositionally biased region" description="Low complexity" evidence="11">
    <location>
        <begin position="1293"/>
        <end position="1306"/>
    </location>
</feature>
<dbReference type="InterPro" id="IPR038535">
    <property type="entry name" value="CNOT1_TTP_bind_sf"/>
</dbReference>
<evidence type="ECO:0000313" key="14">
    <source>
        <dbReference type="EMBL" id="KAJ6221314.1"/>
    </source>
</evidence>
<proteinExistence type="inferred from homology"/>
<dbReference type="GO" id="GO:0000288">
    <property type="term" value="P:nuclear-transcribed mRNA catabolic process, deadenylation-dependent decay"/>
    <property type="evidence" value="ECO:0007669"/>
    <property type="project" value="TreeGrafter"/>
</dbReference>
<feature type="domain" description="RING-type" evidence="13">
    <location>
        <begin position="96"/>
        <end position="139"/>
    </location>
</feature>
<comment type="caution">
    <text evidence="14">The sequence shown here is derived from an EMBL/GenBank/DDBJ whole genome shotgun (WGS) entry which is preliminary data.</text>
</comment>
<dbReference type="Proteomes" id="UP001142055">
    <property type="component" value="Chromosome 2"/>
</dbReference>
<evidence type="ECO:0000256" key="10">
    <source>
        <dbReference type="PROSITE-ProRule" id="PRU00175"/>
    </source>
</evidence>
<dbReference type="Gene3D" id="3.30.40.10">
    <property type="entry name" value="Zinc/RING finger domain, C3HC4 (zinc finger)"/>
    <property type="match status" value="2"/>
</dbReference>
<feature type="compositionally biased region" description="Basic and acidic residues" evidence="11">
    <location>
        <begin position="858"/>
        <end position="874"/>
    </location>
</feature>
<evidence type="ECO:0000256" key="2">
    <source>
        <dbReference type="ARBA" id="ARBA00022491"/>
    </source>
</evidence>
<feature type="compositionally biased region" description="Acidic residues" evidence="11">
    <location>
        <begin position="32"/>
        <end position="81"/>
    </location>
</feature>
<dbReference type="InterPro" id="IPR032193">
    <property type="entry name" value="CNOT1_TTP_bind"/>
</dbReference>
<keyword evidence="8" id="KW-0539">Nucleus</keyword>
<comment type="subcellular location">
    <subcellularLocation>
        <location evidence="1">Nucleus</location>
    </subcellularLocation>
</comment>
<dbReference type="InterPro" id="IPR007196">
    <property type="entry name" value="CCR4-Not_Not1_C"/>
</dbReference>
<dbReference type="Pfam" id="PF12842">
    <property type="entry name" value="DUF3819"/>
    <property type="match status" value="1"/>
</dbReference>
<dbReference type="EMBL" id="JAPWDV010000002">
    <property type="protein sequence ID" value="KAJ6221314.1"/>
    <property type="molecule type" value="Genomic_DNA"/>
</dbReference>
<evidence type="ECO:0000313" key="15">
    <source>
        <dbReference type="Proteomes" id="UP001142055"/>
    </source>
</evidence>
<dbReference type="PROSITE" id="PS50016">
    <property type="entry name" value="ZF_PHD_2"/>
    <property type="match status" value="1"/>
</dbReference>
<feature type="region of interest" description="Disordered" evidence="11">
    <location>
        <begin position="507"/>
        <end position="562"/>
    </location>
</feature>
<dbReference type="GO" id="GO:0005634">
    <property type="term" value="C:nucleus"/>
    <property type="evidence" value="ECO:0007669"/>
    <property type="project" value="UniProtKB-SubCell"/>
</dbReference>
<dbReference type="GO" id="GO:0008270">
    <property type="term" value="F:zinc ion binding"/>
    <property type="evidence" value="ECO:0007669"/>
    <property type="project" value="UniProtKB-KW"/>
</dbReference>
<dbReference type="Pfam" id="PF25097">
    <property type="entry name" value="ARM_Cnot1"/>
    <property type="match status" value="1"/>
</dbReference>
<dbReference type="Gene3D" id="1.25.40.180">
    <property type="match status" value="1"/>
</dbReference>
<dbReference type="Gene3D" id="1.25.40.800">
    <property type="match status" value="1"/>
</dbReference>
<dbReference type="SUPFAM" id="SSF57850">
    <property type="entry name" value="RING/U-box"/>
    <property type="match status" value="1"/>
</dbReference>
<feature type="compositionally biased region" description="Basic residues" evidence="11">
    <location>
        <begin position="283"/>
        <end position="332"/>
    </location>
</feature>
<sequence length="3611" mass="414882">MGLSEITDNADEDLENLDSTNNSNSVMNSDSEVGDEEESDLGESGDETEEDDDAEENDETDGDDEDSDDDEIENVESQESLDTDKQPLSPNSIPTCYVCLNEFQGQEVGSPDSCEDIHHFCLECIEEWSKQINTCPVDRKSFSFILVKRDLGGDVIMKLPVKKKSVLEIETIDEDLTYCEICGRCDREDRLLLCDGCDFGYHCECLSPPLETIPIDEWFCPDCFQHLFGDEIRLEARRRQTTTRRAIARTGASEAVRNRILARRIDQSSPAPSLPARNSSRPSTKRKPAVKRRKTKTRRRRKKTRKTTKRTSKTKKTTKRRRKYKRRTRKSKQSSQRLPIASVRSRIASRLGITCKSNGLMSMNAAPFAPTSELRSSVREGKLSMFGYELALNNPLSYGNEYEYESFDGDGVGLIARAHTNVSHSIQKNIKATHVPCMSSSIDILGEIMNSQEILHASSRDLAVARDGRIYLNKNMVNQKIQKCSDPNPQSPTSPTPTKAMITAATKSETNGSNTSPSANSNNNNNNNNSNSGNQNCAQSPKSTSKYSSTTSSQSTEGDISLVKPSPMVALLEDKSDLDLYSDIESVGDNKEDNGNDEPNDKKQTEKRNEKDTLPNCDKMEKTKLSESETAEIDIHASIDNETEPETITNVSKICQTKRRPSIKDLFGGDSEEDEEDADLKRLVTQQGSINVHYPIKMPILLKSNFINDKTKVTSESTDSVPISKKWIPIYPEPEKVKSNGPKWKAVGFSEEKSSKETNKSSITSRLGPLNDKPVKVIRELILPPPKSPPSEPENESLKTKKDTKMDSKERKPIVYSRDSEEKQTQQTIKPLVVTSKTDTSKSEDAEKKIRLCKHGRPMRDKPKEKTLEIEASSKRRSRSPSILFIEEIPVKESNNREKVIATKRLRMDEPEIDSDLNWKRLSSSSKNRNYRDGKTRDADLPYKDRNLKSETKSSRSLNRHTDARKESSRSDREKDRHRERDRDKERERERDKDRDKDRNRERDKMRDRTRHRAYEDESRTKHERSRRSRSWHKTDLKVETVVSPKRDERSSRRNETETIESQRTSSRSHKHHHHHHHNHRHKKDDEPDHNGHYQHHSHKSSNHEQTTPRKTTTAKKEPVPSSSSSSSGNNFSQSYTTLKSVDSKEIYADGDKIIINVNFKRETASTIKIKSDGNDNKISEIKNDINFIDESLDAILANENDNKHRRPHQQTEENRDNINNNNNNNVDILSPQSFDEYGHLGSENSISSPLPSDEPPLRHVLADDILKKDLSEEFNFLPRILQIKDTTTSPTDQEQSQSDSFLDDSFMPTPTQDESHSPIATIANTIRSSKRPKISNSIRSTSPTEEKDDFYDPELPLQSPDRDSLDNIYQDNMFDSPKSPVNQSNSITTNLGSKLTNFNSINFNQLLQFAKTINGQNILGNNNNNNKNDGTKPRDVVEIVDMDVDSPSPLNNSKPSGSSPLSNVKEIWDKIMSSHDGNNGQQSDGSKKIKTGGGFNVNDPPNSAVDMGIKDKYIKKLNRLERVVDEIKVSLKPYYQKHRINKEEYKEILRKAVPKVTHSKSGQINPAKIKSLVEAYVKKSQGSKWDFYIRLKKMDSDVKLNDSVSVTDEIDFDTIRNLNELSPSMVAELLFKVCSNPNNNVYYINELAAIVTEKLPESSLTKIVEEFSTSSTINQKFILCEKTNLQSSSETRTDSTSSTRHLEPPYFNFNQFLNFCHLLSISEDQANSTIGILFFYQTWERNQLFQYGLIKFCIDNNHVGNILSNCSNQSVSLNKKITLKYLPQDVQLDGQIETWKFYSLYQILIDLAQIEKLTLLIETIFSVPLMKCPDFMVLGLLECKTNTPLKESLMINAITKFLYPASVHHNATLIFQKLWPNDSSTSQLSWSQTVLLKAMCELYNNSNSEDQQLKLSRILDLAQDLKALNHLLACSSLIFVIDLACLASRREYLKLDKWLPDKIDTIGPPFVEACITFLKRRCNAFMTMNDTTTINEGFNGKFRASLPTDTMNIMFNCFQQYLRNNNSPAKPHDYELLKMCTIYSQFLLFPRTQVSPAAPSLPDSQLMGNITYNISNPEDFFFDIHLTFPKDVEDEADLCFQKIYTHEQPDSIDMKQFFDLLKKLQHSKEEHDQNLFRCMLRNLLREYRYLDQYPERELVITGEIFGGLIQHGLIFGVVMITVLKYILDSLKKSPEGKLFRFAIAALEQFKHRLKEYPFLCSQLYSLPHFEKFPDHLHSFIRYGQNSSLPQTILNDSNGDKANSQFLDLTKMNNEMLNPSMTPDSSTSQQQKTTMNEVNFNPEIKQLFMTIKDKLQFMFNNLDPNKIETFAGQIKEILDNPEFFIPISNYFTKRAIAESNHHKLFMKLLSTININELFNLITSKTYNEISVLYRGNSDMERKHLKSAALWLGLLTLSRNRPILSIYLDLHTLLMEAYCDGSERLNLSVALVSKVLTGCTDSTVFKPPNPWTVSLLNMLAEIYYEVKSLNIQFEIEILCNVLEINIEEYKGKCIKLKLYKQLDTAKKQIESSSRMTQIDQPIQPAILNQYMQSQRSLQPSPAANMLIPSNTIIPPPVEVAQKLNQKLKIRENLQLIKSDISMIPMIETIIENILYEWVKGAVERVTKECVTVAENIVKKDFALDPNAETLRSTGHQFLNYIISGFAYIYSKEQLFELLFDAVHKFLQSKFKISSKESKELIDITATTIVNDNIDLCILFVQRKCFERAVEELDARFKVEYELRRNRSESVPYYDTVALAIQNERLPEQIRNKCGPTPPNKMQVYDQIRRSLSGINQLQLQALSAPMHHSNNDGTTIPNKQPMMSPMSNNLVNHSNNNSINKNFSLTQSPDSGTMMLQQPAIHLYDQMIKNSLDLKLEFERVHYNSEVIHQVTEYLKHLKQSPRDQAVAHSLIITTINGLRELLHHKEVFTDLSVLTGARDFYLLVMKGLTDQRAFNTQFIANITRCVMENWFEANQSFPDDLFDLLSKVSLINFATLDIEMHRLLEQSQNSMVYTVIINFLLCYIRNSANVSIFSNTLNYLRKIAMKYKTAHPFHLEMKQLFEQITVALAAQSPTQNIIGTQSSNGERNIQNKTIESLFKEWVIGVNTETIDYKAFVKNLCQHGFLNSEDTLMQFSKSCLEICIDATYTILNYPNQSTPDEIHSKCFQYLDPYAYMTLIFTKLKDDYEFKMRILSRTLNNIAYVALQDQEQKQQLFHHLSYYRILVVLFLEYFNNESFNGSQHTSYPPPKPVLDESSSNVVKLFANTLRIMAPTRLPSFTYAWLEIISHRTFIGACLNDYLPANHMWNQYFFLIGELLQYVKPYIQHFDLTQSFRCLYRGILKLFLLLLHDFPDFLCEYCYMICDLIPHSTFQIRSLVLSAFPASMRLPDPFSSNLKVESLNEILHPYKGLINPTFFEKLPFKNELENYLKSRGSHYLSEIQQYFNLNTRSLQDQLISINLIVFYFGQQAIKIYTKINFNTISNCPSIDVIQHLLANLDTERRYFLLSSMTNHLRYPNLETQYFICALLYLFKESDVLIKEQIVRVFLERLFVYRPHPWGLLYTVNELSKNPIYNFWNYDFIKFEPKFKRLLGNLGIYNNTSICNSSPTNNNEIGS</sequence>
<dbReference type="SUPFAM" id="SSF57903">
    <property type="entry name" value="FYVE/PHD zinc finger"/>
    <property type="match status" value="1"/>
</dbReference>
<evidence type="ECO:0000256" key="3">
    <source>
        <dbReference type="ARBA" id="ARBA00022723"/>
    </source>
</evidence>
<evidence type="ECO:0000256" key="9">
    <source>
        <dbReference type="ARBA" id="ARBA00025717"/>
    </source>
</evidence>
<evidence type="ECO:0000256" key="11">
    <source>
        <dbReference type="SAM" id="MobiDB-lite"/>
    </source>
</evidence>
<evidence type="ECO:0000256" key="6">
    <source>
        <dbReference type="ARBA" id="ARBA00023015"/>
    </source>
</evidence>
<keyword evidence="6" id="KW-0805">Transcription regulation</keyword>
<name>A0A9Q0M9I6_BLOTA</name>
<dbReference type="InterPro" id="IPR019787">
    <property type="entry name" value="Znf_PHD-finger"/>
</dbReference>
<feature type="compositionally biased region" description="Polar residues" evidence="11">
    <location>
        <begin position="17"/>
        <end position="28"/>
    </location>
</feature>
<dbReference type="InterPro" id="IPR001841">
    <property type="entry name" value="Znf_RING"/>
</dbReference>
<feature type="compositionally biased region" description="Basic and acidic residues" evidence="11">
    <location>
        <begin position="1033"/>
        <end position="1057"/>
    </location>
</feature>
<dbReference type="GO" id="GO:0000932">
    <property type="term" value="C:P-body"/>
    <property type="evidence" value="ECO:0007669"/>
    <property type="project" value="TreeGrafter"/>
</dbReference>
<keyword evidence="5" id="KW-0862">Zinc</keyword>
<evidence type="ECO:0000256" key="8">
    <source>
        <dbReference type="ARBA" id="ARBA00023242"/>
    </source>
</evidence>
<dbReference type="Pfam" id="PF00628">
    <property type="entry name" value="PHD"/>
    <property type="match status" value="1"/>
</dbReference>
<dbReference type="SMART" id="SM00249">
    <property type="entry name" value="PHD"/>
    <property type="match status" value="1"/>
</dbReference>
<accession>A0A9Q0M9I6</accession>
<dbReference type="Pfam" id="PF04054">
    <property type="entry name" value="Not1"/>
    <property type="match status" value="1"/>
</dbReference>
<dbReference type="PANTHER" id="PTHR13162:SF8">
    <property type="entry name" value="CCR4-NOT TRANSCRIPTION COMPLEX SUBUNIT 1"/>
    <property type="match status" value="1"/>
</dbReference>
<feature type="compositionally biased region" description="Polar residues" evidence="11">
    <location>
        <begin position="1476"/>
        <end position="1485"/>
    </location>
</feature>
<feature type="region of interest" description="Disordered" evidence="11">
    <location>
        <begin position="1201"/>
        <end position="1256"/>
    </location>
</feature>
<feature type="compositionally biased region" description="Basic residues" evidence="11">
    <location>
        <begin position="1067"/>
        <end position="1083"/>
    </location>
</feature>
<feature type="compositionally biased region" description="Pro residues" evidence="11">
    <location>
        <begin position="783"/>
        <end position="792"/>
    </location>
</feature>
<protein>
    <recommendedName>
        <fullName evidence="16">PHD and RING finger domain-containing protein 1</fullName>
    </recommendedName>
</protein>
<dbReference type="InterPro" id="IPR040398">
    <property type="entry name" value="Not1"/>
</dbReference>
<dbReference type="InterPro" id="IPR024557">
    <property type="entry name" value="CNOT1_dom_4"/>
</dbReference>
<keyword evidence="3" id="KW-0479">Metal-binding</keyword>
<evidence type="ECO:0000256" key="4">
    <source>
        <dbReference type="ARBA" id="ARBA00022771"/>
    </source>
</evidence>
<feature type="compositionally biased region" description="Basic and acidic residues" evidence="11">
    <location>
        <begin position="796"/>
        <end position="824"/>
    </location>
</feature>
<feature type="region of interest" description="Disordered" evidence="11">
    <location>
        <begin position="1474"/>
        <end position="1503"/>
    </location>
</feature>
<feature type="region of interest" description="Disordered" evidence="11">
    <location>
        <begin position="585"/>
        <end position="628"/>
    </location>
</feature>
<dbReference type="PROSITE" id="PS01359">
    <property type="entry name" value="ZF_PHD_1"/>
    <property type="match status" value="1"/>
</dbReference>
<feature type="region of interest" description="Disordered" evidence="11">
    <location>
        <begin position="262"/>
        <end position="342"/>
    </location>
</feature>
<feature type="region of interest" description="Disordered" evidence="11">
    <location>
        <begin position="748"/>
        <end position="882"/>
    </location>
</feature>
<feature type="compositionally biased region" description="Low complexity" evidence="11">
    <location>
        <begin position="510"/>
        <end position="556"/>
    </location>
</feature>
<evidence type="ECO:0000256" key="7">
    <source>
        <dbReference type="ARBA" id="ARBA00023163"/>
    </source>
</evidence>
<feature type="compositionally biased region" description="Basic residues" evidence="11">
    <location>
        <begin position="1022"/>
        <end position="1032"/>
    </location>
</feature>
<dbReference type="InterPro" id="IPR001965">
    <property type="entry name" value="Znf_PHD"/>
</dbReference>
<dbReference type="GO" id="GO:0060090">
    <property type="term" value="F:molecular adaptor activity"/>
    <property type="evidence" value="ECO:0007669"/>
    <property type="project" value="TreeGrafter"/>
</dbReference>
<evidence type="ECO:0000256" key="5">
    <source>
        <dbReference type="ARBA" id="ARBA00022833"/>
    </source>
</evidence>
<feature type="region of interest" description="Disordered" evidence="11">
    <location>
        <begin position="904"/>
        <end position="1134"/>
    </location>
</feature>
<dbReference type="InterPro" id="IPR011011">
    <property type="entry name" value="Znf_FYVE_PHD"/>
</dbReference>
<feature type="region of interest" description="Disordered" evidence="11">
    <location>
        <begin position="1"/>
        <end position="89"/>
    </location>
</feature>
<dbReference type="Pfam" id="PF16417">
    <property type="entry name" value="CNOT1_TTP_bind"/>
    <property type="match status" value="1"/>
</dbReference>
<dbReference type="GO" id="GO:0030015">
    <property type="term" value="C:CCR4-NOT core complex"/>
    <property type="evidence" value="ECO:0007669"/>
    <property type="project" value="InterPro"/>
</dbReference>
<evidence type="ECO:0000256" key="1">
    <source>
        <dbReference type="ARBA" id="ARBA00004123"/>
    </source>
</evidence>
<feature type="compositionally biased region" description="Basic and acidic residues" evidence="11">
    <location>
        <begin position="588"/>
        <end position="628"/>
    </location>
</feature>
<dbReference type="InterPro" id="IPR019786">
    <property type="entry name" value="Zinc_finger_PHD-type_CS"/>
</dbReference>
<evidence type="ECO:0000259" key="12">
    <source>
        <dbReference type="PROSITE" id="PS50016"/>
    </source>
</evidence>
<dbReference type="PROSITE" id="PS50089">
    <property type="entry name" value="ZF_RING_2"/>
    <property type="match status" value="1"/>
</dbReference>
<feature type="compositionally biased region" description="Polar residues" evidence="11">
    <location>
        <begin position="1335"/>
        <end position="1344"/>
    </location>
</feature>
<keyword evidence="15" id="KW-1185">Reference proteome</keyword>
<evidence type="ECO:0008006" key="16">
    <source>
        <dbReference type="Google" id="ProtNLM"/>
    </source>
</evidence>
<dbReference type="InterPro" id="IPR013083">
    <property type="entry name" value="Znf_RING/FYVE/PHD"/>
</dbReference>
<dbReference type="Pfam" id="PF16418">
    <property type="entry name" value="CNOT1_HEAT"/>
    <property type="match status" value="1"/>
</dbReference>
<keyword evidence="2" id="KW-0678">Repressor</keyword>
<dbReference type="Gene3D" id="1.25.40.790">
    <property type="match status" value="1"/>
</dbReference>
<dbReference type="CDD" id="cd15536">
    <property type="entry name" value="PHD_PHRF1"/>
    <property type="match status" value="1"/>
</dbReference>
<dbReference type="InterPro" id="IPR057031">
    <property type="entry name" value="SFR19-like_C"/>
</dbReference>
<dbReference type="InterPro" id="IPR032191">
    <property type="entry name" value="CNOT1_CAF1_bind"/>
</dbReference>
<comment type="similarity">
    <text evidence="9">Belongs to the CNOT1 family.</text>
</comment>